<feature type="compositionally biased region" description="Polar residues" evidence="2">
    <location>
        <begin position="75"/>
        <end position="91"/>
    </location>
</feature>
<accession>A0A7D9H158</accession>
<dbReference type="EMBL" id="CABFWN010000001">
    <property type="protein sequence ID" value="VUG15885.1"/>
    <property type="molecule type" value="Genomic_DNA"/>
</dbReference>
<keyword evidence="1" id="KW-0175">Coiled coil</keyword>
<protein>
    <submittedName>
        <fullName evidence="3">DEBR0S1_02278g1_1</fullName>
    </submittedName>
</protein>
<evidence type="ECO:0000256" key="2">
    <source>
        <dbReference type="SAM" id="MobiDB-lite"/>
    </source>
</evidence>
<feature type="compositionally biased region" description="Low complexity" evidence="2">
    <location>
        <begin position="139"/>
        <end position="150"/>
    </location>
</feature>
<keyword evidence="4" id="KW-1185">Reference proteome</keyword>
<reference evidence="3 4" key="1">
    <citation type="submission" date="2019-07" db="EMBL/GenBank/DDBJ databases">
        <authorList>
            <person name="Friedrich A."/>
            <person name="Schacherer J."/>
        </authorList>
    </citation>
    <scope>NUCLEOTIDE SEQUENCE [LARGE SCALE GENOMIC DNA]</scope>
</reference>
<evidence type="ECO:0000313" key="4">
    <source>
        <dbReference type="Proteomes" id="UP000478008"/>
    </source>
</evidence>
<sequence length="304" mass="34161">MSRVNKLEGNSEASPDLDNYDGIEEVAQVQSLLKVKENDVSLSDVSSQVKRVAKKLDKNQSFSDSPELSPELSITHRSNTEASSELQSKPDSSGLDLEYETFSGSVADFADSTNDQIANNADDTSADSQNSEYSNMNDSSITASTSAAFSSKEKDETPQIKVAKRSSKQNEDTVTDFSKIKSYREISSGIKTKEGKDNTLKQEDRKLQELTHGLKQLTVQINKLRREIEVVDELMPDTYEGSPLAQSIDYKKLKFAREKLHEKREALKKKRYELEIKINNKLKHIYGSADSDRAQYWAAKTRNL</sequence>
<evidence type="ECO:0000313" key="3">
    <source>
        <dbReference type="EMBL" id="VUG15885.1"/>
    </source>
</evidence>
<feature type="compositionally biased region" description="Polar residues" evidence="2">
    <location>
        <begin position="111"/>
        <end position="138"/>
    </location>
</feature>
<evidence type="ECO:0000256" key="1">
    <source>
        <dbReference type="SAM" id="Coils"/>
    </source>
</evidence>
<feature type="coiled-coil region" evidence="1">
    <location>
        <begin position="200"/>
        <end position="277"/>
    </location>
</feature>
<dbReference type="Proteomes" id="UP000478008">
    <property type="component" value="Unassembled WGS sequence"/>
</dbReference>
<organism evidence="3 4">
    <name type="scientific">Dekkera bruxellensis</name>
    <name type="common">Brettanomyces custersii</name>
    <dbReference type="NCBI Taxonomy" id="5007"/>
    <lineage>
        <taxon>Eukaryota</taxon>
        <taxon>Fungi</taxon>
        <taxon>Dikarya</taxon>
        <taxon>Ascomycota</taxon>
        <taxon>Saccharomycotina</taxon>
        <taxon>Pichiomycetes</taxon>
        <taxon>Pichiales</taxon>
        <taxon>Pichiaceae</taxon>
        <taxon>Brettanomyces</taxon>
    </lineage>
</organism>
<proteinExistence type="predicted"/>
<feature type="region of interest" description="Disordered" evidence="2">
    <location>
        <begin position="54"/>
        <end position="174"/>
    </location>
</feature>
<feature type="region of interest" description="Disordered" evidence="2">
    <location>
        <begin position="1"/>
        <end position="21"/>
    </location>
</feature>
<name>A0A7D9H158_DEKBR</name>
<gene>
    <name evidence="3" type="ORF">DEBR0S1_02278G</name>
</gene>
<dbReference type="AlphaFoldDB" id="A0A7D9H158"/>